<feature type="domain" description="Fibronectin type-III" evidence="11">
    <location>
        <begin position="117"/>
        <end position="220"/>
    </location>
</feature>
<dbReference type="FunFam" id="3.90.190.10:FF:000062">
    <property type="entry name" value="Receptor-type tyrosine-protein phosphatase kappa"/>
    <property type="match status" value="1"/>
</dbReference>
<protein>
    <recommendedName>
        <fullName evidence="2">protein-tyrosine-phosphatase</fullName>
        <ecNumber evidence="2">3.1.3.48</ecNumber>
    </recommendedName>
</protein>
<dbReference type="PROSITE" id="PS50853">
    <property type="entry name" value="FN3"/>
    <property type="match status" value="1"/>
</dbReference>
<dbReference type="PANTHER" id="PTHR19134:SF550">
    <property type="entry name" value="PROTEIN-TYROSINE-PHOSPHATASE"/>
    <property type="match status" value="1"/>
</dbReference>
<keyword evidence="3" id="KW-0732">Signal</keyword>
<feature type="transmembrane region" description="Helical" evidence="8">
    <location>
        <begin position="359"/>
        <end position="381"/>
    </location>
</feature>
<dbReference type="FunFam" id="3.90.190.10:FF:000262">
    <property type="entry name" value="Uncharacterized protein"/>
    <property type="match status" value="1"/>
</dbReference>
<dbReference type="PROSITE" id="PS00383">
    <property type="entry name" value="TYR_PHOSPHATASE_1"/>
    <property type="match status" value="1"/>
</dbReference>
<evidence type="ECO:0000313" key="12">
    <source>
        <dbReference type="Ensembl" id="ENSAZOP00000007281.1"/>
    </source>
</evidence>
<comment type="subcellular location">
    <subcellularLocation>
        <location evidence="1">Membrane</location>
        <topology evidence="1">Single-pass membrane protein</topology>
    </subcellularLocation>
</comment>
<dbReference type="PANTHER" id="PTHR19134">
    <property type="entry name" value="RECEPTOR-TYPE TYROSINE-PROTEIN PHOSPHATASE"/>
    <property type="match status" value="1"/>
</dbReference>
<sequence>MGARGREGKAVTLFNASFTEVFKVVPGTWEVSTTSIKLNWTCSLPDACQRMQATCRLAGPSSPSCEAEEVTAQEMLHGQNGTFTCDHLQPSTFYNVTVSVSPSTILFTWLLRTKATVPEKPERLWLDASTGTLQWQALPSCKGEILGYQLNVTAWGPQDGGFLQVERLRLSSSVTEHPLPAHGPGTRYTVAVRGLTAAGAGAALLGDFQSNGSDTAAPPDASSRLVRDISPSQGTAVLRLRPIPWVPGAASEHQLLVAMTHNSTALEDACSGELQLFNTSHLPDTYVAAVLNLSNSTDFVLGDGTRGHGFHNAPLRPGWDYTALLRLERRSQQEETFACVCYSFSVGQEPVPLLKRKPVLMALVVTMLILALGILLLFLLFRRKHSSSKPSESNSTIPLRKCRGGVNKLNTQIPVEELLEALKRLKRAELEAEQTEDESASSHGAGRMAEYQQLTSTLLHPCDAGKEPCNQGKNRYKFIIPYDHCRVVLQPSAEAGSDYINASYVDSYRSPRFFIAAQGPLPGTVVDFWQMVWQEKISVIVMLTGLVEQNKTKCEQYWPEQEQVCGDFTVTLNNTRTTTGLITRIFCLQKAGCPLPRAVEQLHYQQWPDHGVPRNPAQLLYLVERVNNRESQAPAGPVLVHCSAGIGRTGTFIAMDFLLKMAKAEGKVDVFHCVQKLREQRVSMVQTKEQYAFLYEVLLEGLLCGSTGVPVESVASHIRCLQGAETHSQSNVLEKEFKAVQNFSELFQLLPCREAEKPSNQPKNRKPGILPADSCRPILMSSLNADGSPGYINAVFANTYTKEDRLIITQLPFSSTLVDFWALVWDYTCTAVVVLNQLQELDKTYVEVWPTQGEAIYGRFHVQLLSEEPGAGFTVWTLALTNRQQPKKAAVEVRFWQLEDWPMKQHLPPHPATIISLLGKVETHQRQCQDGHILVTCWDGASRSGIFCAASFLCEQIQSEGLVDVSQAVRMLKRQRRQLIKDVEQYRLCYELALSYLNSFETYGNFK</sequence>
<proteinExistence type="predicted"/>
<evidence type="ECO:0000256" key="7">
    <source>
        <dbReference type="ARBA" id="ARBA00051722"/>
    </source>
</evidence>
<dbReference type="Ensembl" id="ENSAZOT00000007771.1">
    <property type="protein sequence ID" value="ENSAZOP00000007281.1"/>
    <property type="gene ID" value="ENSAZOG00000004632.1"/>
</dbReference>
<evidence type="ECO:0000256" key="2">
    <source>
        <dbReference type="ARBA" id="ARBA00013064"/>
    </source>
</evidence>
<dbReference type="PROSITE" id="PS50056">
    <property type="entry name" value="TYR_PHOSPHATASE_2"/>
    <property type="match status" value="2"/>
</dbReference>
<dbReference type="InterPro" id="IPR013783">
    <property type="entry name" value="Ig-like_fold"/>
</dbReference>
<keyword evidence="4" id="KW-0378">Hydrolase</keyword>
<evidence type="ECO:0000256" key="8">
    <source>
        <dbReference type="SAM" id="Phobius"/>
    </source>
</evidence>
<comment type="catalytic activity">
    <reaction evidence="7">
        <text>O-phospho-L-tyrosyl-[protein] + H2O = L-tyrosyl-[protein] + phosphate</text>
        <dbReference type="Rhea" id="RHEA:10684"/>
        <dbReference type="Rhea" id="RHEA-COMP:10136"/>
        <dbReference type="Rhea" id="RHEA-COMP:20101"/>
        <dbReference type="ChEBI" id="CHEBI:15377"/>
        <dbReference type="ChEBI" id="CHEBI:43474"/>
        <dbReference type="ChEBI" id="CHEBI:46858"/>
        <dbReference type="ChEBI" id="CHEBI:61978"/>
        <dbReference type="EC" id="3.1.3.48"/>
    </reaction>
</comment>
<dbReference type="InterPro" id="IPR029021">
    <property type="entry name" value="Prot-tyrosine_phosphatase-like"/>
</dbReference>
<evidence type="ECO:0000256" key="4">
    <source>
        <dbReference type="ARBA" id="ARBA00022801"/>
    </source>
</evidence>
<dbReference type="EC" id="3.1.3.48" evidence="2"/>
<keyword evidence="5" id="KW-0904">Protein phosphatase</keyword>
<dbReference type="PRINTS" id="PR00700">
    <property type="entry name" value="PRTYPHPHTASE"/>
</dbReference>
<evidence type="ECO:0000256" key="6">
    <source>
        <dbReference type="ARBA" id="ARBA00023136"/>
    </source>
</evidence>
<evidence type="ECO:0000259" key="10">
    <source>
        <dbReference type="PROSITE" id="PS50056"/>
    </source>
</evidence>
<keyword evidence="8" id="KW-0812">Transmembrane</keyword>
<dbReference type="PROSITE" id="PS50055">
    <property type="entry name" value="TYR_PHOSPHATASE_PTP"/>
    <property type="match status" value="2"/>
</dbReference>
<reference evidence="12" key="1">
    <citation type="submission" date="2025-08" db="UniProtKB">
        <authorList>
            <consortium name="Ensembl"/>
        </authorList>
    </citation>
    <scope>IDENTIFICATION</scope>
</reference>
<evidence type="ECO:0000259" key="9">
    <source>
        <dbReference type="PROSITE" id="PS50055"/>
    </source>
</evidence>
<evidence type="ECO:0000259" key="11">
    <source>
        <dbReference type="PROSITE" id="PS50853"/>
    </source>
</evidence>
<reference evidence="12" key="2">
    <citation type="submission" date="2025-09" db="UniProtKB">
        <authorList>
            <consortium name="Ensembl"/>
        </authorList>
    </citation>
    <scope>IDENTIFICATION</scope>
</reference>
<evidence type="ECO:0000313" key="13">
    <source>
        <dbReference type="Proteomes" id="UP000694549"/>
    </source>
</evidence>
<dbReference type="SMART" id="SM00194">
    <property type="entry name" value="PTPc"/>
    <property type="match status" value="2"/>
</dbReference>
<name>A0A8B9UF79_9AVES</name>
<feature type="domain" description="Tyrosine-protein phosphatase" evidence="9">
    <location>
        <begin position="447"/>
        <end position="701"/>
    </location>
</feature>
<dbReference type="InterPro" id="IPR000387">
    <property type="entry name" value="Tyr_Pase_dom"/>
</dbReference>
<dbReference type="InterPro" id="IPR003961">
    <property type="entry name" value="FN3_dom"/>
</dbReference>
<dbReference type="Proteomes" id="UP000694549">
    <property type="component" value="Unplaced"/>
</dbReference>
<organism evidence="12 13">
    <name type="scientific">Anas zonorhyncha</name>
    <name type="common">Eastern spot-billed duck</name>
    <dbReference type="NCBI Taxonomy" id="75864"/>
    <lineage>
        <taxon>Eukaryota</taxon>
        <taxon>Metazoa</taxon>
        <taxon>Chordata</taxon>
        <taxon>Craniata</taxon>
        <taxon>Vertebrata</taxon>
        <taxon>Euteleostomi</taxon>
        <taxon>Archelosauria</taxon>
        <taxon>Archosauria</taxon>
        <taxon>Dinosauria</taxon>
        <taxon>Saurischia</taxon>
        <taxon>Theropoda</taxon>
        <taxon>Coelurosauria</taxon>
        <taxon>Aves</taxon>
        <taxon>Neognathae</taxon>
        <taxon>Galloanserae</taxon>
        <taxon>Anseriformes</taxon>
        <taxon>Anatidae</taxon>
        <taxon>Anatinae</taxon>
        <taxon>Anas</taxon>
    </lineage>
</organism>
<dbReference type="Gene3D" id="2.60.40.10">
    <property type="entry name" value="Immunoglobulins"/>
    <property type="match status" value="1"/>
</dbReference>
<accession>A0A8B9UF79</accession>
<dbReference type="Gene3D" id="3.90.190.10">
    <property type="entry name" value="Protein tyrosine phosphatase superfamily"/>
    <property type="match status" value="2"/>
</dbReference>
<feature type="domain" description="Tyrosine specific protein phosphatases" evidence="10">
    <location>
        <begin position="617"/>
        <end position="692"/>
    </location>
</feature>
<dbReference type="SUPFAM" id="SSF52799">
    <property type="entry name" value="(Phosphotyrosine protein) phosphatases II"/>
    <property type="match status" value="2"/>
</dbReference>
<dbReference type="SUPFAM" id="SSF49265">
    <property type="entry name" value="Fibronectin type III"/>
    <property type="match status" value="1"/>
</dbReference>
<evidence type="ECO:0000256" key="5">
    <source>
        <dbReference type="ARBA" id="ARBA00022912"/>
    </source>
</evidence>
<feature type="domain" description="Tyrosine-protein phosphatase" evidence="9">
    <location>
        <begin position="733"/>
        <end position="996"/>
    </location>
</feature>
<dbReference type="GO" id="GO:0016020">
    <property type="term" value="C:membrane"/>
    <property type="evidence" value="ECO:0007669"/>
    <property type="project" value="UniProtKB-SubCell"/>
</dbReference>
<feature type="domain" description="Tyrosine specific protein phosphatases" evidence="10">
    <location>
        <begin position="915"/>
        <end position="987"/>
    </location>
</feature>
<keyword evidence="8" id="KW-1133">Transmembrane helix</keyword>
<dbReference type="GO" id="GO:0004725">
    <property type="term" value="F:protein tyrosine phosphatase activity"/>
    <property type="evidence" value="ECO:0007669"/>
    <property type="project" value="UniProtKB-EC"/>
</dbReference>
<evidence type="ECO:0000256" key="1">
    <source>
        <dbReference type="ARBA" id="ARBA00004167"/>
    </source>
</evidence>
<dbReference type="CDD" id="cd00047">
    <property type="entry name" value="PTPc"/>
    <property type="match status" value="1"/>
</dbReference>
<dbReference type="InterPro" id="IPR050348">
    <property type="entry name" value="Protein-Tyr_Phosphatase"/>
</dbReference>
<evidence type="ECO:0000256" key="3">
    <source>
        <dbReference type="ARBA" id="ARBA00022729"/>
    </source>
</evidence>
<dbReference type="Pfam" id="PF00102">
    <property type="entry name" value="Y_phosphatase"/>
    <property type="match status" value="2"/>
</dbReference>
<dbReference type="SMART" id="SM00404">
    <property type="entry name" value="PTPc_motif"/>
    <property type="match status" value="2"/>
</dbReference>
<keyword evidence="6 8" id="KW-0472">Membrane</keyword>
<dbReference type="InterPro" id="IPR000242">
    <property type="entry name" value="PTP_cat"/>
</dbReference>
<dbReference type="CDD" id="cd00063">
    <property type="entry name" value="FN3"/>
    <property type="match status" value="1"/>
</dbReference>
<dbReference type="InterPro" id="IPR003595">
    <property type="entry name" value="Tyr_Pase_cat"/>
</dbReference>
<dbReference type="InterPro" id="IPR036116">
    <property type="entry name" value="FN3_sf"/>
</dbReference>
<keyword evidence="13" id="KW-1185">Reference proteome</keyword>
<dbReference type="AlphaFoldDB" id="A0A8B9UF79"/>
<dbReference type="InterPro" id="IPR016130">
    <property type="entry name" value="Tyr_Pase_AS"/>
</dbReference>